<gene>
    <name evidence="3" type="ORF">MNQ99_15950</name>
</gene>
<dbReference type="Pfam" id="PF08327">
    <property type="entry name" value="AHSA1"/>
    <property type="match status" value="1"/>
</dbReference>
<accession>A0ABY3W576</accession>
<comment type="similarity">
    <text evidence="1">Belongs to the AHA1 family.</text>
</comment>
<reference evidence="3 4" key="1">
    <citation type="submission" date="2022-03" db="EMBL/GenBank/DDBJ databases">
        <title>Isotopic signatures of nitrous oxide derived from detoxification processes.</title>
        <authorList>
            <person name="Behrendt U."/>
            <person name="Buchen C."/>
            <person name="Well R."/>
            <person name="Ulrich A."/>
            <person name="Rohe L."/>
            <person name="Kolb S."/>
            <person name="Schloter M."/>
            <person name="Horn M.A."/>
            <person name="Augustin J."/>
        </authorList>
    </citation>
    <scope>NUCLEOTIDE SEQUENCE [LARGE SCALE GENOMIC DNA]</scope>
    <source>
        <strain evidence="3 4">S4-C24</strain>
    </source>
</reference>
<dbReference type="InterPro" id="IPR013538">
    <property type="entry name" value="ASHA1/2-like_C"/>
</dbReference>
<evidence type="ECO:0000256" key="1">
    <source>
        <dbReference type="ARBA" id="ARBA00006817"/>
    </source>
</evidence>
<dbReference type="InterPro" id="IPR023393">
    <property type="entry name" value="START-like_dom_sf"/>
</dbReference>
<evidence type="ECO:0000259" key="2">
    <source>
        <dbReference type="Pfam" id="PF08327"/>
    </source>
</evidence>
<evidence type="ECO:0000313" key="4">
    <source>
        <dbReference type="Proteomes" id="UP000829069"/>
    </source>
</evidence>
<dbReference type="SUPFAM" id="SSF55961">
    <property type="entry name" value="Bet v1-like"/>
    <property type="match status" value="1"/>
</dbReference>
<name>A0ABY3W576_9MICC</name>
<protein>
    <submittedName>
        <fullName evidence="3">SRPBCC domain-containing protein</fullName>
    </submittedName>
</protein>
<organism evidence="3 4">
    <name type="scientific">Arthrobacter sulfonylureivorans</name>
    <dbReference type="NCBI Taxonomy" id="2486855"/>
    <lineage>
        <taxon>Bacteria</taxon>
        <taxon>Bacillati</taxon>
        <taxon>Actinomycetota</taxon>
        <taxon>Actinomycetes</taxon>
        <taxon>Micrococcales</taxon>
        <taxon>Micrococcaceae</taxon>
        <taxon>Arthrobacter</taxon>
    </lineage>
</organism>
<evidence type="ECO:0000313" key="3">
    <source>
        <dbReference type="EMBL" id="UNK45404.1"/>
    </source>
</evidence>
<feature type="domain" description="Activator of Hsp90 ATPase homologue 1/2-like C-terminal" evidence="2">
    <location>
        <begin position="36"/>
        <end position="150"/>
    </location>
</feature>
<dbReference type="RefSeq" id="WP_241913628.1">
    <property type="nucleotide sequence ID" value="NZ_CP093326.1"/>
</dbReference>
<sequence>MDTSLFSHAPREPEPVKSAEPVQCRVTVARDSREAFEGFTDLIHLWWPVDSHSVAGDGSHVEFEDKVLTETSVEDEVHIWGEILDWAPDRHLRLTWHPGTSPATSGELRIDFAEAVPGRTEIHLVHSGWENMPDGQQQRAYYAEGWPEVIGRYVRFMGGPA</sequence>
<dbReference type="Proteomes" id="UP000829069">
    <property type="component" value="Chromosome"/>
</dbReference>
<proteinExistence type="inferred from homology"/>
<keyword evidence="4" id="KW-1185">Reference proteome</keyword>
<dbReference type="EMBL" id="CP093326">
    <property type="protein sequence ID" value="UNK45404.1"/>
    <property type="molecule type" value="Genomic_DNA"/>
</dbReference>
<dbReference type="Gene3D" id="3.30.530.20">
    <property type="match status" value="1"/>
</dbReference>